<organism evidence="1 2">
    <name type="scientific">Rotaria magnacalcarata</name>
    <dbReference type="NCBI Taxonomy" id="392030"/>
    <lineage>
        <taxon>Eukaryota</taxon>
        <taxon>Metazoa</taxon>
        <taxon>Spiralia</taxon>
        <taxon>Gnathifera</taxon>
        <taxon>Rotifera</taxon>
        <taxon>Eurotatoria</taxon>
        <taxon>Bdelloidea</taxon>
        <taxon>Philodinida</taxon>
        <taxon>Philodinidae</taxon>
        <taxon>Rotaria</taxon>
    </lineage>
</organism>
<reference evidence="1" key="1">
    <citation type="submission" date="2021-02" db="EMBL/GenBank/DDBJ databases">
        <authorList>
            <person name="Nowell W R."/>
        </authorList>
    </citation>
    <scope>NUCLEOTIDE SEQUENCE</scope>
</reference>
<dbReference type="EMBL" id="CAJNRF010011218">
    <property type="protein sequence ID" value="CAF2129464.1"/>
    <property type="molecule type" value="Genomic_DNA"/>
</dbReference>
<dbReference type="PANTHER" id="PTHR46601:SF2">
    <property type="entry name" value="UBIQUITIN-LIKE PROTEASE FAMILY PROFILE DOMAIN-CONTAINING PROTEIN"/>
    <property type="match status" value="1"/>
</dbReference>
<evidence type="ECO:0000313" key="1">
    <source>
        <dbReference type="EMBL" id="CAF2129464.1"/>
    </source>
</evidence>
<sequence>MVLTNAQKQKRYRENLKVKGLHHEMKVKHTKRMKIYRQCLTGQAKQDYDKRHAESQRTYRNKKKISINGYSTKQSLAKAIKKATHTLPKDLGKKKEVVRVLAQTVGILSRKDHQCITRKLSSTTQNSIVSFYCRDDISYQMPGKRDTIVVNDNGQKTTYQKRILLYTIREAYELFLAENPGISLGRTVFADVRPKYVVVKSSMAHRVCVCIYHENVNLLLNSLCKHVNGSVCSDLHSFTSALVCDESNYDCMSSNCFTYANYFDLYIKSNAIDKNTLTKWYQWKYVNGYATKQEQQGSVEQCIELLSSQVKTFLLHVYIKRQQYKFFEESKVNSYDKKIVIQVDYSENFEIKQQDEIQSAHWSCKSISIFTAHAWSGTDHYSFALVSDNISHDKYCINKCITYVIKKMQKKSPSLEEILFFSDGAASQFKQRYLIRNLARMSNNFNFLLSWHFFATIHAKGVVDGIGDTVKRFVWQQILTKKEKCEKAVDFVNIAKSKTKVIIIDEITQEDIDKSTSELHSFFSNTASVKNMQKLHSITVLRQDTIECRLYDYSDEKWTVHI</sequence>
<protein>
    <submittedName>
        <fullName evidence="1">Uncharacterized protein</fullName>
    </submittedName>
</protein>
<dbReference type="Proteomes" id="UP000663856">
    <property type="component" value="Unassembled WGS sequence"/>
</dbReference>
<comment type="caution">
    <text evidence="1">The sequence shown here is derived from an EMBL/GenBank/DDBJ whole genome shotgun (WGS) entry which is preliminary data.</text>
</comment>
<name>A0A816W1T2_9BILA</name>
<accession>A0A816W1T2</accession>
<gene>
    <name evidence="1" type="ORF">WKI299_LOCUS26032</name>
</gene>
<proteinExistence type="predicted"/>
<dbReference type="AlphaFoldDB" id="A0A816W1T2"/>
<dbReference type="PANTHER" id="PTHR46601">
    <property type="entry name" value="ULP_PROTEASE DOMAIN-CONTAINING PROTEIN"/>
    <property type="match status" value="1"/>
</dbReference>
<evidence type="ECO:0000313" key="2">
    <source>
        <dbReference type="Proteomes" id="UP000663856"/>
    </source>
</evidence>